<accession>A0AAJ6NDH5</accession>
<organism evidence="3 4">
    <name type="scientific">Phocoenobacter skyensis</name>
    <dbReference type="NCBI Taxonomy" id="97481"/>
    <lineage>
        <taxon>Bacteria</taxon>
        <taxon>Pseudomonadati</taxon>
        <taxon>Pseudomonadota</taxon>
        <taxon>Gammaproteobacteria</taxon>
        <taxon>Pasteurellales</taxon>
        <taxon>Pasteurellaceae</taxon>
        <taxon>Phocoenobacter</taxon>
    </lineage>
</organism>
<dbReference type="GO" id="GO:0005829">
    <property type="term" value="C:cytosol"/>
    <property type="evidence" value="ECO:0007669"/>
    <property type="project" value="TreeGrafter"/>
</dbReference>
<evidence type="ECO:0000313" key="4">
    <source>
        <dbReference type="Proteomes" id="UP001231736"/>
    </source>
</evidence>
<name>A0AAJ6NDH5_9PAST</name>
<dbReference type="GO" id="GO:0006351">
    <property type="term" value="P:DNA-templated transcription"/>
    <property type="evidence" value="ECO:0007669"/>
    <property type="project" value="TreeGrafter"/>
</dbReference>
<comment type="caution">
    <text evidence="3">The sequence shown here is derived from an EMBL/GenBank/DDBJ whole genome shotgun (WGS) entry which is preliminary data.</text>
</comment>
<dbReference type="Gene3D" id="3.30.300.90">
    <property type="entry name" value="BolA-like"/>
    <property type="match status" value="1"/>
</dbReference>
<dbReference type="PANTHER" id="PTHR46229:SF2">
    <property type="entry name" value="BOLA-LIKE PROTEIN 1"/>
    <property type="match status" value="1"/>
</dbReference>
<evidence type="ECO:0000313" key="3">
    <source>
        <dbReference type="EMBL" id="MDP8174811.1"/>
    </source>
</evidence>
<dbReference type="InterPro" id="IPR002634">
    <property type="entry name" value="BolA"/>
</dbReference>
<evidence type="ECO:0000256" key="2">
    <source>
        <dbReference type="RuleBase" id="RU003860"/>
    </source>
</evidence>
<evidence type="ECO:0000256" key="1">
    <source>
        <dbReference type="ARBA" id="ARBA00005578"/>
    </source>
</evidence>
<dbReference type="InterPro" id="IPR036065">
    <property type="entry name" value="BolA-like_sf"/>
</dbReference>
<reference evidence="3" key="1">
    <citation type="journal article" date="2023" name="Front. Microbiol.">
        <title>Phylogeography and host specificity of Pasteurellaceae pathogenic to sea-farmed fish in the north-east Atlantic.</title>
        <authorList>
            <person name="Gulla S."/>
            <person name="Colquhoun D.J."/>
            <person name="Olsen A.B."/>
            <person name="Spilsberg B."/>
            <person name="Lagesen K."/>
            <person name="Aakesson C.P."/>
            <person name="Strom S."/>
            <person name="Manji F."/>
            <person name="Birkbeck T.H."/>
            <person name="Nilsen H.K."/>
        </authorList>
    </citation>
    <scope>NUCLEOTIDE SEQUENCE</scope>
    <source>
        <strain evidence="3">98B1</strain>
    </source>
</reference>
<gene>
    <name evidence="3" type="ORF">QJU97_04985</name>
</gene>
<dbReference type="SUPFAM" id="SSF82657">
    <property type="entry name" value="BolA-like"/>
    <property type="match status" value="1"/>
</dbReference>
<dbReference type="PANTHER" id="PTHR46229">
    <property type="entry name" value="BOLA TRANSCRIPTION REGULATOR"/>
    <property type="match status" value="1"/>
</dbReference>
<dbReference type="Pfam" id="PF01722">
    <property type="entry name" value="BolA"/>
    <property type="match status" value="1"/>
</dbReference>
<dbReference type="RefSeq" id="WP_306375811.1">
    <property type="nucleotide sequence ID" value="NZ_JASAYT010000012.1"/>
</dbReference>
<protein>
    <submittedName>
        <fullName evidence="3">BolA/IbaG family iron-sulfur metabolism protein</fullName>
    </submittedName>
</protein>
<dbReference type="Proteomes" id="UP001231736">
    <property type="component" value="Unassembled WGS sequence"/>
</dbReference>
<proteinExistence type="inferred from homology"/>
<dbReference type="InterPro" id="IPR050961">
    <property type="entry name" value="BolA/IbaG_stress_morph_reg"/>
</dbReference>
<dbReference type="PIRSF" id="PIRSF003113">
    <property type="entry name" value="BolA"/>
    <property type="match status" value="1"/>
</dbReference>
<dbReference type="AlphaFoldDB" id="A0AAJ6NDH5"/>
<comment type="similarity">
    <text evidence="1 2">Belongs to the BolA/IbaG family.</text>
</comment>
<dbReference type="EMBL" id="JASAYT010000012">
    <property type="protein sequence ID" value="MDP8174811.1"/>
    <property type="molecule type" value="Genomic_DNA"/>
</dbReference>
<sequence>MSLEQLMIQKLTNSFNPQVLSLENESYKHRSSLTGSSHFKLILVSEQFNNQKMIARHRAVYSCLADELDTTVHALALHLYTPQEWQEKEAVIPNSPNCIQGKIILEQ</sequence>